<keyword evidence="1" id="KW-0378">Hydrolase</keyword>
<accession>A0ABW8N790</accession>
<dbReference type="InterPro" id="IPR049492">
    <property type="entry name" value="BD-FAE-like_dom"/>
</dbReference>
<reference evidence="3 4" key="1">
    <citation type="submission" date="2024-10" db="EMBL/GenBank/DDBJ databases">
        <title>Novel secondary metabolite-producing bacteria for plant disease control.</title>
        <authorList>
            <person name="Chevrette M."/>
        </authorList>
    </citation>
    <scope>NUCLEOTIDE SEQUENCE [LARGE SCALE GENOMIC DNA]</scope>
    <source>
        <strain evidence="3 4">J30 TE3557</strain>
    </source>
</reference>
<dbReference type="Gene3D" id="3.40.50.1820">
    <property type="entry name" value="alpha/beta hydrolase"/>
    <property type="match status" value="1"/>
</dbReference>
<organism evidence="3 4">
    <name type="scientific">Paenarthrobacter histidinolovorans</name>
    <dbReference type="NCBI Taxonomy" id="43664"/>
    <lineage>
        <taxon>Bacteria</taxon>
        <taxon>Bacillati</taxon>
        <taxon>Actinomycetota</taxon>
        <taxon>Actinomycetes</taxon>
        <taxon>Micrococcales</taxon>
        <taxon>Micrococcaceae</taxon>
        <taxon>Paenarthrobacter</taxon>
    </lineage>
</organism>
<evidence type="ECO:0000313" key="3">
    <source>
        <dbReference type="EMBL" id="MFK4639441.1"/>
    </source>
</evidence>
<sequence>MTPVSSPPMFIEPRDVDYANFPASTLTSENMQVLTADLQPEHGTAILGVEYARKDGIPLHLQILLPPMDRESTAIFPLVVFVQGSAWFEQNLGQSLPPLAHFARKGFVVAIVEYRPSPVATFPAQIRDTGTAIRFLRRNSSDYHVDPTRIVLWGDSSGGHTTVLTCLTEGDPFFSDEPLGQEPLNIRCFIDYYGPTDISRMNEEPSTQNHIEPASPEGMLIGGLNVLKHPDLVAPTVAMNHVSSTPRRRPLLIVHGDKDRLVPFGQSVLLHDALRSAGQPVTFYQLKGADHGGPAFWKEEILSLVENFIRANI</sequence>
<dbReference type="InterPro" id="IPR029058">
    <property type="entry name" value="AB_hydrolase_fold"/>
</dbReference>
<proteinExistence type="predicted"/>
<dbReference type="InterPro" id="IPR050300">
    <property type="entry name" value="GDXG_lipolytic_enzyme"/>
</dbReference>
<dbReference type="SUPFAM" id="SSF53474">
    <property type="entry name" value="alpha/beta-Hydrolases"/>
    <property type="match status" value="1"/>
</dbReference>
<evidence type="ECO:0000313" key="4">
    <source>
        <dbReference type="Proteomes" id="UP001620520"/>
    </source>
</evidence>
<dbReference type="Pfam" id="PF20434">
    <property type="entry name" value="BD-FAE"/>
    <property type="match status" value="1"/>
</dbReference>
<dbReference type="PANTHER" id="PTHR48081">
    <property type="entry name" value="AB HYDROLASE SUPERFAMILY PROTEIN C4A8.06C"/>
    <property type="match status" value="1"/>
</dbReference>
<evidence type="ECO:0000256" key="1">
    <source>
        <dbReference type="ARBA" id="ARBA00022801"/>
    </source>
</evidence>
<name>A0ABW8N790_9MICC</name>
<dbReference type="Proteomes" id="UP001620520">
    <property type="component" value="Unassembled WGS sequence"/>
</dbReference>
<dbReference type="EMBL" id="JBIYEW010000003">
    <property type="protein sequence ID" value="MFK4639441.1"/>
    <property type="molecule type" value="Genomic_DNA"/>
</dbReference>
<keyword evidence="4" id="KW-1185">Reference proteome</keyword>
<dbReference type="PANTHER" id="PTHR48081:SF13">
    <property type="entry name" value="ALPHA_BETA HYDROLASE"/>
    <property type="match status" value="1"/>
</dbReference>
<evidence type="ECO:0000259" key="2">
    <source>
        <dbReference type="Pfam" id="PF20434"/>
    </source>
</evidence>
<comment type="caution">
    <text evidence="3">The sequence shown here is derived from an EMBL/GenBank/DDBJ whole genome shotgun (WGS) entry which is preliminary data.</text>
</comment>
<dbReference type="RefSeq" id="WP_404594512.1">
    <property type="nucleotide sequence ID" value="NZ_JBIYEW010000003.1"/>
</dbReference>
<gene>
    <name evidence="3" type="ORF">ABIA52_002330</name>
</gene>
<protein>
    <submittedName>
        <fullName evidence="3">Acetyl esterase/lipase</fullName>
    </submittedName>
</protein>
<feature type="domain" description="BD-FAE-like" evidence="2">
    <location>
        <begin position="62"/>
        <end position="274"/>
    </location>
</feature>